<reference evidence="1" key="1">
    <citation type="submission" date="2020-10" db="EMBL/GenBank/DDBJ databases">
        <authorList>
            <person name="Han B."/>
            <person name="Lu T."/>
            <person name="Zhao Q."/>
            <person name="Huang X."/>
            <person name="Zhao Y."/>
        </authorList>
    </citation>
    <scope>NUCLEOTIDE SEQUENCE</scope>
</reference>
<organism evidence="1 2">
    <name type="scientific">Miscanthus lutarioriparius</name>
    <dbReference type="NCBI Taxonomy" id="422564"/>
    <lineage>
        <taxon>Eukaryota</taxon>
        <taxon>Viridiplantae</taxon>
        <taxon>Streptophyta</taxon>
        <taxon>Embryophyta</taxon>
        <taxon>Tracheophyta</taxon>
        <taxon>Spermatophyta</taxon>
        <taxon>Magnoliopsida</taxon>
        <taxon>Liliopsida</taxon>
        <taxon>Poales</taxon>
        <taxon>Poaceae</taxon>
        <taxon>PACMAD clade</taxon>
        <taxon>Panicoideae</taxon>
        <taxon>Andropogonodae</taxon>
        <taxon>Andropogoneae</taxon>
        <taxon>Saccharinae</taxon>
        <taxon>Miscanthus</taxon>
    </lineage>
</organism>
<proteinExistence type="predicted"/>
<keyword evidence="2" id="KW-1185">Reference proteome</keyword>
<gene>
    <name evidence="1" type="ORF">NCGR_LOCUS1699</name>
</gene>
<protein>
    <submittedName>
        <fullName evidence="1">Uncharacterized protein</fullName>
    </submittedName>
</protein>
<sequence length="146" mass="15712">MPPSSPDAFLCCFSRPVFASKRHSKDDIFSFQASIRNFVAVGTTDCAIKIWDLDMVLSLAPDGARRTFIKERQTFVDSITSLKSDEKEVVAHGIGSSIPPVDVSGKEVVACGTPPINRLAAGAVLRNESSGQEKDNGVALFVTCIH</sequence>
<accession>A0A811ME65</accession>
<dbReference type="EMBL" id="CAJGYO010000001">
    <property type="protein sequence ID" value="CAD6203555.1"/>
    <property type="molecule type" value="Genomic_DNA"/>
</dbReference>
<dbReference type="Proteomes" id="UP000604825">
    <property type="component" value="Unassembled WGS sequence"/>
</dbReference>
<evidence type="ECO:0000313" key="1">
    <source>
        <dbReference type="EMBL" id="CAD6203555.1"/>
    </source>
</evidence>
<name>A0A811ME65_9POAL</name>
<evidence type="ECO:0000313" key="2">
    <source>
        <dbReference type="Proteomes" id="UP000604825"/>
    </source>
</evidence>
<dbReference type="AlphaFoldDB" id="A0A811ME65"/>
<comment type="caution">
    <text evidence="1">The sequence shown here is derived from an EMBL/GenBank/DDBJ whole genome shotgun (WGS) entry which is preliminary data.</text>
</comment>